<dbReference type="HOGENOM" id="CLU_198497_0_0_1"/>
<dbReference type="InParanoid" id="A0A0C3I474"/>
<reference evidence="3" key="2">
    <citation type="submission" date="2015-01" db="EMBL/GenBank/DDBJ databases">
        <title>Evolutionary Origins and Diversification of the Mycorrhizal Mutualists.</title>
        <authorList>
            <consortium name="DOE Joint Genome Institute"/>
            <consortium name="Mycorrhizal Genomics Consortium"/>
            <person name="Kohler A."/>
            <person name="Kuo A."/>
            <person name="Nagy L.G."/>
            <person name="Floudas D."/>
            <person name="Copeland A."/>
            <person name="Barry K.W."/>
            <person name="Cichocki N."/>
            <person name="Veneault-Fourrey C."/>
            <person name="LaButti K."/>
            <person name="Lindquist E.A."/>
            <person name="Lipzen A."/>
            <person name="Lundell T."/>
            <person name="Morin E."/>
            <person name="Murat C."/>
            <person name="Riley R."/>
            <person name="Ohm R."/>
            <person name="Sun H."/>
            <person name="Tunlid A."/>
            <person name="Henrissat B."/>
            <person name="Grigoriev I.V."/>
            <person name="Hibbett D.S."/>
            <person name="Martin F."/>
        </authorList>
    </citation>
    <scope>NUCLEOTIDE SEQUENCE [LARGE SCALE GENOMIC DNA]</scope>
    <source>
        <strain evidence="3">Zn</strain>
    </source>
</reference>
<evidence type="ECO:0000313" key="2">
    <source>
        <dbReference type="EMBL" id="KIN09127.1"/>
    </source>
</evidence>
<evidence type="ECO:0000256" key="1">
    <source>
        <dbReference type="SAM" id="SignalP"/>
    </source>
</evidence>
<dbReference type="OrthoDB" id="3505889at2759"/>
<dbReference type="AlphaFoldDB" id="A0A0C3I474"/>
<dbReference type="Proteomes" id="UP000054321">
    <property type="component" value="Unassembled WGS sequence"/>
</dbReference>
<name>A0A0C3I474_OIDMZ</name>
<feature type="signal peptide" evidence="1">
    <location>
        <begin position="1"/>
        <end position="19"/>
    </location>
</feature>
<dbReference type="PROSITE" id="PS51257">
    <property type="entry name" value="PROKAR_LIPOPROTEIN"/>
    <property type="match status" value="1"/>
</dbReference>
<accession>A0A0C3I474</accession>
<proteinExistence type="predicted"/>
<sequence length="69" mass="7340">MKATIFATVIFTVFGVVSAASCAESCQDTGNNLCCEVDGCCYECSEGSDADCAPEVTERNLREGIIFML</sequence>
<protein>
    <submittedName>
        <fullName evidence="2">Uncharacterized protein</fullName>
    </submittedName>
</protein>
<gene>
    <name evidence="2" type="ORF">OIDMADRAFT_48956</name>
</gene>
<reference evidence="2 3" key="1">
    <citation type="submission" date="2014-04" db="EMBL/GenBank/DDBJ databases">
        <authorList>
            <consortium name="DOE Joint Genome Institute"/>
            <person name="Kuo A."/>
            <person name="Martino E."/>
            <person name="Perotto S."/>
            <person name="Kohler A."/>
            <person name="Nagy L.G."/>
            <person name="Floudas D."/>
            <person name="Copeland A."/>
            <person name="Barry K.W."/>
            <person name="Cichocki N."/>
            <person name="Veneault-Fourrey C."/>
            <person name="LaButti K."/>
            <person name="Lindquist E.A."/>
            <person name="Lipzen A."/>
            <person name="Lundell T."/>
            <person name="Morin E."/>
            <person name="Murat C."/>
            <person name="Sun H."/>
            <person name="Tunlid A."/>
            <person name="Henrissat B."/>
            <person name="Grigoriev I.V."/>
            <person name="Hibbett D.S."/>
            <person name="Martin F."/>
            <person name="Nordberg H.P."/>
            <person name="Cantor M.N."/>
            <person name="Hua S.X."/>
        </authorList>
    </citation>
    <scope>NUCLEOTIDE SEQUENCE [LARGE SCALE GENOMIC DNA]</scope>
    <source>
        <strain evidence="2 3">Zn</strain>
    </source>
</reference>
<dbReference type="EMBL" id="KN832870">
    <property type="protein sequence ID" value="KIN09127.1"/>
    <property type="molecule type" value="Genomic_DNA"/>
</dbReference>
<organism evidence="2 3">
    <name type="scientific">Oidiodendron maius (strain Zn)</name>
    <dbReference type="NCBI Taxonomy" id="913774"/>
    <lineage>
        <taxon>Eukaryota</taxon>
        <taxon>Fungi</taxon>
        <taxon>Dikarya</taxon>
        <taxon>Ascomycota</taxon>
        <taxon>Pezizomycotina</taxon>
        <taxon>Leotiomycetes</taxon>
        <taxon>Leotiomycetes incertae sedis</taxon>
        <taxon>Myxotrichaceae</taxon>
        <taxon>Oidiodendron</taxon>
    </lineage>
</organism>
<keyword evidence="1" id="KW-0732">Signal</keyword>
<keyword evidence="3" id="KW-1185">Reference proteome</keyword>
<feature type="chain" id="PRO_5002165808" evidence="1">
    <location>
        <begin position="20"/>
        <end position="69"/>
    </location>
</feature>
<evidence type="ECO:0000313" key="3">
    <source>
        <dbReference type="Proteomes" id="UP000054321"/>
    </source>
</evidence>